<reference evidence="4 5" key="1">
    <citation type="submission" date="2021-03" db="EMBL/GenBank/DDBJ databases">
        <title>Sequencing the genomes of 1000 actinobacteria strains.</title>
        <authorList>
            <person name="Klenk H.-P."/>
        </authorList>
    </citation>
    <scope>NUCLEOTIDE SEQUENCE [LARGE SCALE GENOMIC DNA]</scope>
    <source>
        <strain evidence="4 5">DSM 46670</strain>
    </source>
</reference>
<feature type="compositionally biased region" description="Low complexity" evidence="2">
    <location>
        <begin position="24"/>
        <end position="36"/>
    </location>
</feature>
<feature type="compositionally biased region" description="Basic and acidic residues" evidence="2">
    <location>
        <begin position="872"/>
        <end position="881"/>
    </location>
</feature>
<keyword evidence="1" id="KW-0175">Coiled coil</keyword>
<evidence type="ECO:0000313" key="5">
    <source>
        <dbReference type="Proteomes" id="UP001519332"/>
    </source>
</evidence>
<evidence type="ECO:0000313" key="4">
    <source>
        <dbReference type="EMBL" id="MBP2330386.1"/>
    </source>
</evidence>
<keyword evidence="3" id="KW-0812">Transmembrane</keyword>
<evidence type="ECO:0000256" key="2">
    <source>
        <dbReference type="SAM" id="MobiDB-lite"/>
    </source>
</evidence>
<feature type="compositionally biased region" description="Basic and acidic residues" evidence="2">
    <location>
        <begin position="155"/>
        <end position="187"/>
    </location>
</feature>
<proteinExistence type="predicted"/>
<feature type="compositionally biased region" description="Basic and acidic residues" evidence="2">
    <location>
        <begin position="69"/>
        <end position="83"/>
    </location>
</feature>
<dbReference type="RefSeq" id="WP_209647004.1">
    <property type="nucleotide sequence ID" value="NZ_JAGINW010000001.1"/>
</dbReference>
<feature type="region of interest" description="Disordered" evidence="2">
    <location>
        <begin position="1"/>
        <end position="36"/>
    </location>
</feature>
<evidence type="ECO:0000256" key="3">
    <source>
        <dbReference type="SAM" id="Phobius"/>
    </source>
</evidence>
<feature type="compositionally biased region" description="Basic residues" evidence="2">
    <location>
        <begin position="833"/>
        <end position="860"/>
    </location>
</feature>
<protein>
    <recommendedName>
        <fullName evidence="6">HNH nuclease domain-containing protein</fullName>
    </recommendedName>
</protein>
<gene>
    <name evidence="4" type="ORF">JOF56_010771</name>
</gene>
<keyword evidence="3" id="KW-0472">Membrane</keyword>
<name>A0ABS4U2E9_9PSEU</name>
<sequence>MTKKPAPVVVKGRRKPLALPLPPSNSAMSAALKASAKPTLDRLRPAGQDMVGNGAVAAAAESGPAVAKRSPETDPKFGSLKKDVQRKKRSVATSHPPARAEATSAQAAARPPKDDEEAQGKTANAEKMNEAKPKEFDKAAFVKAVEDAIAAKAPKNLDEADKFADSGKPEEVKAEVQGKVGEGKTDSAEQIATTTAAPPDTSAAVTKEVVPMAADQPPRTPATPNPAQAVPDKLPPSATDMSAGPAKVDQQMSDAQVTEAQLKKSNEPAFNNALKEKKTAEQHSEVTPGELRKNESAQLHESTAKAKKLGTAAMGAMGAKRVGIGRQVGAGKTGAKSKDEEKRAQVTAILQGVFDTMKTEVEAILSGLDAKVDKQFTDGEKKARDEFTAEHKQKMEEYKDERYSGAWGWARWLDDKFTGLPAEADKIFEDARAHYVTKMRQVISDVADTIGLELNKAKTRIAKGRTDLQAEVKKLPQDLQAIGKEAAAGFDDQFDQLTQSVDDKGTELVDTLATKYTETLKSVDEEIAAEKEKNKGLIAKAIDAVKAVINTILELKRLLLSILAKAAQAVLGILADPIGFLGNLVRAVGAGLKQFMANIGKHLQQGIMTWLLGRTAEAGLQLPSKFDARGVLTMLAGLLGLTPAAIWARITRRLPPKAAATAEKALPLAAQVKKQGVAGMWEDLKTRVGDLRKDLLDKVIKYVTPTIVIAGITWVLSLLNPASAFVRAVKLIIDIVKFVVTQARQIFDFVNAVLDAVIAIAKGSGGGVPSLIERALARAIPVLLGFLAALLGLGGIAAKVKQIIQAMSKPVGRAIDWVIDKIVGLLKKLLPKSKTKPDKKKPTLPKKKRPDKPRRPKKPKRKDDRPRKPKPDKKSGSQKQRLEKAVAAALSAVNRFSGRRIAAALIKPMLLAIRLRYRLTVLEPVRQGDFWAIHGEINPKLTKAAKAKVQTKQPPKVSVGDTVEVKWGRAWAISEITSVTTETFSYLGHIHSGPVSGTIRVDSYDARWREYKPGRVYKVGKAFEAIKDLSIWPIYADASQVLSYRAHGKFNVPPGKNWHHIHEASAGGPNSVDNLALVGARINQVDFRTWFGRPQRGTGRQPLRQFLKGQGEQAHIDWGMRCIRAHGLDVVLRNHGRGPYQEIV</sequence>
<feature type="coiled-coil region" evidence="1">
    <location>
        <begin position="513"/>
        <end position="540"/>
    </location>
</feature>
<feature type="compositionally biased region" description="Low complexity" evidence="2">
    <location>
        <begin position="96"/>
        <end position="110"/>
    </location>
</feature>
<feature type="transmembrane region" description="Helical" evidence="3">
    <location>
        <begin position="779"/>
        <end position="798"/>
    </location>
</feature>
<comment type="caution">
    <text evidence="4">The sequence shown here is derived from an EMBL/GenBank/DDBJ whole genome shotgun (WGS) entry which is preliminary data.</text>
</comment>
<evidence type="ECO:0000256" key="1">
    <source>
        <dbReference type="SAM" id="Coils"/>
    </source>
</evidence>
<feature type="compositionally biased region" description="Basic and acidic residues" evidence="2">
    <location>
        <begin position="274"/>
        <end position="295"/>
    </location>
</feature>
<keyword evidence="5" id="KW-1185">Reference proteome</keyword>
<feature type="region of interest" description="Disordered" evidence="2">
    <location>
        <begin position="54"/>
        <end position="134"/>
    </location>
</feature>
<feature type="transmembrane region" description="Helical" evidence="3">
    <location>
        <begin position="699"/>
        <end position="719"/>
    </location>
</feature>
<feature type="compositionally biased region" description="Polar residues" evidence="2">
    <location>
        <begin position="250"/>
        <end position="259"/>
    </location>
</feature>
<feature type="compositionally biased region" description="Low complexity" evidence="2">
    <location>
        <begin position="54"/>
        <end position="67"/>
    </location>
</feature>
<dbReference type="EMBL" id="JAGINW010000001">
    <property type="protein sequence ID" value="MBP2330386.1"/>
    <property type="molecule type" value="Genomic_DNA"/>
</dbReference>
<feature type="region of interest" description="Disordered" evidence="2">
    <location>
        <begin position="833"/>
        <end position="881"/>
    </location>
</feature>
<evidence type="ECO:0008006" key="6">
    <source>
        <dbReference type="Google" id="ProtNLM"/>
    </source>
</evidence>
<organism evidence="4 5">
    <name type="scientific">Kibdelosporangium banguiense</name>
    <dbReference type="NCBI Taxonomy" id="1365924"/>
    <lineage>
        <taxon>Bacteria</taxon>
        <taxon>Bacillati</taxon>
        <taxon>Actinomycetota</taxon>
        <taxon>Actinomycetes</taxon>
        <taxon>Pseudonocardiales</taxon>
        <taxon>Pseudonocardiaceae</taxon>
        <taxon>Kibdelosporangium</taxon>
    </lineage>
</organism>
<keyword evidence="3" id="KW-1133">Transmembrane helix</keyword>
<feature type="region of interest" description="Disordered" evidence="2">
    <location>
        <begin position="151"/>
        <end position="312"/>
    </location>
</feature>
<accession>A0ABS4U2E9</accession>
<feature type="transmembrane region" description="Helical" evidence="3">
    <location>
        <begin position="630"/>
        <end position="648"/>
    </location>
</feature>
<dbReference type="Proteomes" id="UP001519332">
    <property type="component" value="Unassembled WGS sequence"/>
</dbReference>
<feature type="compositionally biased region" description="Low complexity" evidence="2">
    <location>
        <begin position="192"/>
        <end position="206"/>
    </location>
</feature>